<dbReference type="PANTHER" id="PTHR10138">
    <property type="entry name" value="TRYPTOPHAN 2,3-DIOXYGENASE"/>
    <property type="match status" value="1"/>
</dbReference>
<keyword evidence="1" id="KW-0408">Iron</keyword>
<dbReference type="GO" id="GO:0020037">
    <property type="term" value="F:heme binding"/>
    <property type="evidence" value="ECO:0007669"/>
    <property type="project" value="UniProtKB-UniRule"/>
</dbReference>
<accession>A0A1C3NBT6</accession>
<dbReference type="Pfam" id="PF03301">
    <property type="entry name" value="Trp_dioxygenase"/>
    <property type="match status" value="1"/>
</dbReference>
<feature type="binding site" evidence="1">
    <location>
        <position position="154"/>
    </location>
    <ligand>
        <name>substrate</name>
    </ligand>
</feature>
<comment type="similarity">
    <text evidence="1">Belongs to the tryptophan 2,3-dioxygenase family.</text>
</comment>
<feature type="binding site" description="axial binding residue" evidence="1">
    <location>
        <position position="277"/>
    </location>
    <ligand>
        <name>heme</name>
        <dbReference type="ChEBI" id="CHEBI:30413"/>
    </ligand>
    <ligandPart>
        <name>Fe</name>
        <dbReference type="ChEBI" id="CHEBI:18248"/>
    </ligandPart>
</feature>
<keyword evidence="3" id="KW-1185">Reference proteome</keyword>
<comment type="catalytic activity">
    <reaction evidence="1">
        <text>L-tryptophan + O2 = N-formyl-L-kynurenine</text>
        <dbReference type="Rhea" id="RHEA:24536"/>
        <dbReference type="ChEBI" id="CHEBI:15379"/>
        <dbReference type="ChEBI" id="CHEBI:57912"/>
        <dbReference type="ChEBI" id="CHEBI:58629"/>
        <dbReference type="EC" id="1.13.11.11"/>
    </reaction>
</comment>
<evidence type="ECO:0000256" key="1">
    <source>
        <dbReference type="HAMAP-Rule" id="MF_01972"/>
    </source>
</evidence>
<comment type="caution">
    <text evidence="1">Lacks conserved residue(s) required for the propagation of feature annotation.</text>
</comment>
<dbReference type="SUPFAM" id="SSF140959">
    <property type="entry name" value="Indolic compounds 2,3-dioxygenase-like"/>
    <property type="match status" value="1"/>
</dbReference>
<dbReference type="PANTHER" id="PTHR10138:SF0">
    <property type="entry name" value="TRYPTOPHAN 2,3-DIOXYGENASE"/>
    <property type="match status" value="1"/>
</dbReference>
<dbReference type="EMBL" id="LT598496">
    <property type="protein sequence ID" value="SBV30062.1"/>
    <property type="molecule type" value="Genomic_DNA"/>
</dbReference>
<dbReference type="GO" id="GO:0019441">
    <property type="term" value="P:L-tryptophan catabolic process to kynurenine"/>
    <property type="evidence" value="ECO:0007669"/>
    <property type="project" value="UniProtKB-UniRule"/>
</dbReference>
<comment type="subunit">
    <text evidence="1">Homotetramer.</text>
</comment>
<dbReference type="UniPathway" id="UPA00333">
    <property type="reaction ID" value="UER00453"/>
</dbReference>
<evidence type="ECO:0000313" key="2">
    <source>
        <dbReference type="EMBL" id="SBV30062.1"/>
    </source>
</evidence>
<dbReference type="InterPro" id="IPR037217">
    <property type="entry name" value="Trp/Indoleamine_2_3_dOase-like"/>
</dbReference>
<dbReference type="GO" id="GO:0004833">
    <property type="term" value="F:L-tryptophan 2,3-dioxygenase activity"/>
    <property type="evidence" value="ECO:0007669"/>
    <property type="project" value="UniProtKB-UniRule"/>
</dbReference>
<dbReference type="HAMAP" id="MF_01972">
    <property type="entry name" value="T23O"/>
    <property type="match status" value="1"/>
</dbReference>
<dbReference type="PATRIC" id="fig|307121.4.peg.5758"/>
<gene>
    <name evidence="1" type="primary">kynA</name>
    <name evidence="2" type="ORF">GA0070620_5650</name>
</gene>
<dbReference type="InterPro" id="IPR004981">
    <property type="entry name" value="Trp_2_3_dOase"/>
</dbReference>
<comment type="cofactor">
    <cofactor evidence="1">
        <name>heme</name>
        <dbReference type="ChEBI" id="CHEBI:30413"/>
    </cofactor>
    <text evidence="1">Binds 1 heme group per subunit.</text>
</comment>
<dbReference type="GO" id="GO:0019442">
    <property type="term" value="P:L-tryptophan catabolic process to acetyl-CoA"/>
    <property type="evidence" value="ECO:0007669"/>
    <property type="project" value="TreeGrafter"/>
</dbReference>
<dbReference type="STRING" id="307121.GA0070620_5650"/>
<reference evidence="3" key="1">
    <citation type="submission" date="2016-06" db="EMBL/GenBank/DDBJ databases">
        <authorList>
            <person name="Varghese N."/>
            <person name="Submissions Spin"/>
        </authorList>
    </citation>
    <scope>NUCLEOTIDE SEQUENCE [LARGE SCALE GENOMIC DNA]</scope>
    <source>
        <strain evidence="3">DSM 45344</strain>
    </source>
</reference>
<keyword evidence="1" id="KW-0479">Metal-binding</keyword>
<comment type="pathway">
    <text evidence="1">Amino-acid degradation; L-tryptophan degradation via kynurenine pathway; L-kynurenine from L-tryptophan: step 1/2.</text>
</comment>
<sequence length="319" mass="36044">MRASGRTIIGLIRFMEETTVEQTELRERTPTAAVRPVTPRQRAATAARNGGEPTLEFAERVPYDVYTHASTLHGLQQTLSDDPGEMSFLMVSQIMELYFGLTRFELREAQRLIREDRVWDALAPLRRAGLHLEGLNAAWRGLRWMTPADFNRFRNLLGEGSGFQSAMYRHLEFVLGLRDPALIRPFRRQTEVHAELTATLAAPSLWDDVIALLARRGFDLPAALLERDVAVEHQADPRVEAAWVEIYSDNGPDNHLRLLGEALTEVAEQFGDWRWQHVKAVQRTMGAKVGSGGSAGLAWLQRSMARVVFPELWSARTSM</sequence>
<dbReference type="EC" id="1.13.11.11" evidence="1"/>
<comment type="function">
    <text evidence="1">Heme-dependent dioxygenase that catalyzes the oxidative cleavage of the L-tryptophan (L-Trp) pyrrole ring and converts L-tryptophan to N-formyl-L-kynurenine. Catalyzes the oxidative cleavage of the indole moiety.</text>
</comment>
<keyword evidence="1" id="KW-0823">Tryptophan catabolism</keyword>
<dbReference type="GO" id="GO:0046872">
    <property type="term" value="F:metal ion binding"/>
    <property type="evidence" value="ECO:0007669"/>
    <property type="project" value="UniProtKB-KW"/>
</dbReference>
<evidence type="ECO:0000313" key="3">
    <source>
        <dbReference type="Proteomes" id="UP000199393"/>
    </source>
</evidence>
<proteinExistence type="inferred from homology"/>
<dbReference type="Gene3D" id="1.20.58.480">
    <property type="match status" value="1"/>
</dbReference>
<name>A0A1C3NBT6_9ACTN</name>
<organism evidence="2 3">
    <name type="scientific">Micromonospora krabiensis</name>
    <dbReference type="NCBI Taxonomy" id="307121"/>
    <lineage>
        <taxon>Bacteria</taxon>
        <taxon>Bacillati</taxon>
        <taxon>Actinomycetota</taxon>
        <taxon>Actinomycetes</taxon>
        <taxon>Micromonosporales</taxon>
        <taxon>Micromonosporaceae</taxon>
        <taxon>Micromonospora</taxon>
    </lineage>
</organism>
<dbReference type="AlphaFoldDB" id="A0A1C3NBT6"/>
<keyword evidence="1" id="KW-0560">Oxidoreductase</keyword>
<keyword evidence="1" id="KW-0349">Heme</keyword>
<protein>
    <recommendedName>
        <fullName evidence="1">Tryptophan 2,3-dioxygenase</fullName>
        <shortName evidence="1">TDO</shortName>
        <ecNumber evidence="1">1.13.11.11</ecNumber>
    </recommendedName>
    <alternativeName>
        <fullName evidence="1">Tryptamin 2,3-dioxygenase</fullName>
    </alternativeName>
    <alternativeName>
        <fullName evidence="1">Tryptophan oxygenase</fullName>
        <shortName evidence="1">TO</shortName>
        <shortName evidence="1">TRPO</shortName>
    </alternativeName>
    <alternativeName>
        <fullName evidence="1">Tryptophan pyrrolase</fullName>
    </alternativeName>
    <alternativeName>
        <fullName evidence="1">Tryptophanase</fullName>
    </alternativeName>
</protein>
<keyword evidence="1 2" id="KW-0223">Dioxygenase</keyword>
<dbReference type="Proteomes" id="UP000199393">
    <property type="component" value="Chromosome I"/>
</dbReference>